<dbReference type="Proteomes" id="UP000285794">
    <property type="component" value="Unassembled WGS sequence"/>
</dbReference>
<evidence type="ECO:0000313" key="1">
    <source>
        <dbReference type="EMBL" id="RRG21107.1"/>
    </source>
</evidence>
<proteinExistence type="predicted"/>
<organism evidence="1 2">
    <name type="scientific">Ancylomarina euxinus</name>
    <dbReference type="NCBI Taxonomy" id="2283627"/>
    <lineage>
        <taxon>Bacteria</taxon>
        <taxon>Pseudomonadati</taxon>
        <taxon>Bacteroidota</taxon>
        <taxon>Bacteroidia</taxon>
        <taxon>Marinilabiliales</taxon>
        <taxon>Marinifilaceae</taxon>
        <taxon>Ancylomarina</taxon>
    </lineage>
</organism>
<sequence length="190" mass="22133">MLNWTKQKGNRRTSDRIINVFISMILLMGISSCSESPLSDVEIYNPSSLYVSAHIYQDFDNNKELIIKVNDKNGNYVDLLNGGVSVNGRDCDLKHASFGGLGKTYVYYPNYYVDEFKVEIWYNSHDSYTFYIEAPYFPGFMTNKRMTHVDLRHSGNKFTGQNTYTGTPFHNREIDFNFDIMKEESQMRMK</sequence>
<dbReference type="EMBL" id="QQWG01000009">
    <property type="protein sequence ID" value="RRG21107.1"/>
    <property type="molecule type" value="Genomic_DNA"/>
</dbReference>
<comment type="caution">
    <text evidence="1">The sequence shown here is derived from an EMBL/GenBank/DDBJ whole genome shotgun (WGS) entry which is preliminary data.</text>
</comment>
<accession>A0A425Y0P9</accession>
<dbReference type="AlphaFoldDB" id="A0A425Y0P9"/>
<protein>
    <recommendedName>
        <fullName evidence="3">Lipoprotein</fullName>
    </recommendedName>
</protein>
<name>A0A425Y0P9_9BACT</name>
<keyword evidence="2" id="KW-1185">Reference proteome</keyword>
<reference evidence="1 2" key="1">
    <citation type="submission" date="2018-07" db="EMBL/GenBank/DDBJ databases">
        <title>Draft genome sequence of Ancylomarina sp. M1P.</title>
        <authorList>
            <person name="Yadav S."/>
            <person name="Villanueva L."/>
            <person name="Damste J.S.S."/>
        </authorList>
    </citation>
    <scope>NUCLEOTIDE SEQUENCE [LARGE SCALE GENOMIC DNA]</scope>
    <source>
        <strain evidence="1 2">M1P</strain>
    </source>
</reference>
<evidence type="ECO:0000313" key="2">
    <source>
        <dbReference type="Proteomes" id="UP000285794"/>
    </source>
</evidence>
<dbReference type="PROSITE" id="PS51257">
    <property type="entry name" value="PROKAR_LIPOPROTEIN"/>
    <property type="match status" value="1"/>
</dbReference>
<evidence type="ECO:0008006" key="3">
    <source>
        <dbReference type="Google" id="ProtNLM"/>
    </source>
</evidence>
<gene>
    <name evidence="1" type="ORF">DWB61_10210</name>
</gene>